<dbReference type="AlphaFoldDB" id="A0A975K770"/>
<dbReference type="GO" id="GO:0004553">
    <property type="term" value="F:hydrolase activity, hydrolyzing O-glycosyl compounds"/>
    <property type="evidence" value="ECO:0007669"/>
    <property type="project" value="InterPro"/>
</dbReference>
<accession>A0A975K770</accession>
<comment type="similarity">
    <text evidence="1">Belongs to the glycosyl hydrolase 16 family.</text>
</comment>
<evidence type="ECO:0000313" key="4">
    <source>
        <dbReference type="EMBL" id="QUT05644.1"/>
    </source>
</evidence>
<evidence type="ECO:0000259" key="3">
    <source>
        <dbReference type="PROSITE" id="PS51762"/>
    </source>
</evidence>
<feature type="domain" description="GH16" evidence="3">
    <location>
        <begin position="35"/>
        <end position="285"/>
    </location>
</feature>
<keyword evidence="4" id="KW-0378">Hydrolase</keyword>
<name>A0A975K770_9SPHN</name>
<dbReference type="Gene3D" id="2.60.120.200">
    <property type="match status" value="1"/>
</dbReference>
<keyword evidence="2" id="KW-0732">Signal</keyword>
<dbReference type="InterPro" id="IPR000757">
    <property type="entry name" value="Beta-glucanase-like"/>
</dbReference>
<dbReference type="EMBL" id="CP073910">
    <property type="protein sequence ID" value="QUT05644.1"/>
    <property type="molecule type" value="Genomic_DNA"/>
</dbReference>
<sequence length="285" mass="31934">MVSRLFAYAAALGAAIFPLTTTAGSWVETLKGRALDVWGVPVHQQEFNTNSPLSLEGMTLWAKQRADYGLSKFSKSSDTAAYVQEGGYLKLRAYKDNLGVIRSGHVQSVTINQSGSGYPINPGINGYTCTGCYWEARVRFPNDAYGTWGGFWLLSPDNPAKRGHLEVDVIEYYGFGDRRGHHHAWHRWETAANGGHKANSNYIGIDALGDRNWHTYGADLRGKATVDGKPAIVLFFDGKEISRYPVDQDFFTTPFYYNFTLAVNPNDKKWTLPQAMLIDWVRVYK</sequence>
<evidence type="ECO:0000256" key="2">
    <source>
        <dbReference type="SAM" id="SignalP"/>
    </source>
</evidence>
<proteinExistence type="inferred from homology"/>
<evidence type="ECO:0000313" key="5">
    <source>
        <dbReference type="Proteomes" id="UP000681425"/>
    </source>
</evidence>
<dbReference type="PROSITE" id="PS51762">
    <property type="entry name" value="GH16_2"/>
    <property type="match status" value="1"/>
</dbReference>
<protein>
    <submittedName>
        <fullName evidence="4">Glycoside hydrolase family 16 protein</fullName>
    </submittedName>
</protein>
<dbReference type="GO" id="GO:0005975">
    <property type="term" value="P:carbohydrate metabolic process"/>
    <property type="evidence" value="ECO:0007669"/>
    <property type="project" value="InterPro"/>
</dbReference>
<dbReference type="RefSeq" id="WP_212609168.1">
    <property type="nucleotide sequence ID" value="NZ_CP073910.1"/>
</dbReference>
<dbReference type="Proteomes" id="UP000681425">
    <property type="component" value="Chromosome"/>
</dbReference>
<gene>
    <name evidence="4" type="ORF">KFK14_22275</name>
</gene>
<dbReference type="KEGG" id="spph:KFK14_22275"/>
<feature type="chain" id="PRO_5037953274" evidence="2">
    <location>
        <begin position="24"/>
        <end position="285"/>
    </location>
</feature>
<feature type="signal peptide" evidence="2">
    <location>
        <begin position="1"/>
        <end position="23"/>
    </location>
</feature>
<dbReference type="CDD" id="cd00413">
    <property type="entry name" value="Glyco_hydrolase_16"/>
    <property type="match status" value="1"/>
</dbReference>
<evidence type="ECO:0000256" key="1">
    <source>
        <dbReference type="ARBA" id="ARBA00006865"/>
    </source>
</evidence>
<dbReference type="SUPFAM" id="SSF49899">
    <property type="entry name" value="Concanavalin A-like lectins/glucanases"/>
    <property type="match status" value="1"/>
</dbReference>
<reference evidence="4" key="1">
    <citation type="submission" date="2021-04" db="EMBL/GenBank/DDBJ databases">
        <title>Isolation of p-tert-butylphenol degrading bacteria Sphingobium phenoxybenzoativorans Tas13 from active sludge.</title>
        <authorList>
            <person name="Li Y."/>
        </authorList>
    </citation>
    <scope>NUCLEOTIDE SEQUENCE</scope>
    <source>
        <strain evidence="4">Tas13</strain>
    </source>
</reference>
<dbReference type="InterPro" id="IPR013320">
    <property type="entry name" value="ConA-like_dom_sf"/>
</dbReference>
<organism evidence="4 5">
    <name type="scientific">Sphingobium phenoxybenzoativorans</name>
    <dbReference type="NCBI Taxonomy" id="1592790"/>
    <lineage>
        <taxon>Bacteria</taxon>
        <taxon>Pseudomonadati</taxon>
        <taxon>Pseudomonadota</taxon>
        <taxon>Alphaproteobacteria</taxon>
        <taxon>Sphingomonadales</taxon>
        <taxon>Sphingomonadaceae</taxon>
        <taxon>Sphingobium</taxon>
    </lineage>
</organism>
<keyword evidence="5" id="KW-1185">Reference proteome</keyword>